<keyword evidence="1" id="KW-1133">Transmembrane helix</keyword>
<evidence type="ECO:0000256" key="1">
    <source>
        <dbReference type="SAM" id="Phobius"/>
    </source>
</evidence>
<feature type="transmembrane region" description="Helical" evidence="1">
    <location>
        <begin position="33"/>
        <end position="55"/>
    </location>
</feature>
<keyword evidence="1" id="KW-0472">Membrane</keyword>
<dbReference type="EMBL" id="CP031611">
    <property type="protein sequence ID" value="AXP08168.1"/>
    <property type="molecule type" value="Genomic_DNA"/>
</dbReference>
<protein>
    <submittedName>
        <fullName evidence="2">Uncharacterized protein</fullName>
    </submittedName>
</protein>
<evidence type="ECO:0000313" key="2">
    <source>
        <dbReference type="EMBL" id="AXP08168.1"/>
    </source>
</evidence>
<reference evidence="2 3" key="1">
    <citation type="submission" date="2018-08" db="EMBL/GenBank/DDBJ databases">
        <title>Survival mechanisms of Campylobacter hepaticus identified by genomic analysis and comparative transcriptomic analysis of in vivo and in vitro derived bacteria.</title>
        <authorList>
            <person name="Van T.T.H."/>
            <person name="Moore R.J."/>
        </authorList>
    </citation>
    <scope>NUCLEOTIDE SEQUENCE [LARGE SCALE GENOMIC DNA]</scope>
    <source>
        <strain evidence="2 3">HV10</strain>
    </source>
</reference>
<dbReference type="Proteomes" id="UP000093205">
    <property type="component" value="Chromosome"/>
</dbReference>
<dbReference type="KEGG" id="chw:A2J15_000110"/>
<proteinExistence type="predicted"/>
<evidence type="ECO:0000313" key="3">
    <source>
        <dbReference type="Proteomes" id="UP000093205"/>
    </source>
</evidence>
<accession>A0AAD0RAF1</accession>
<feature type="transmembrane region" description="Helical" evidence="1">
    <location>
        <begin position="7"/>
        <end position="27"/>
    </location>
</feature>
<dbReference type="AlphaFoldDB" id="A0AAD0RAF1"/>
<name>A0AAD0RAF1_9BACT</name>
<gene>
    <name evidence="2" type="ORF">A2J15_000110</name>
</gene>
<keyword evidence="1" id="KW-0812">Transmembrane</keyword>
<organism evidence="2 3">
    <name type="scientific">Campylobacter hepaticus</name>
    <dbReference type="NCBI Taxonomy" id="1813019"/>
    <lineage>
        <taxon>Bacteria</taxon>
        <taxon>Pseudomonadati</taxon>
        <taxon>Campylobacterota</taxon>
        <taxon>Epsilonproteobacteria</taxon>
        <taxon>Campylobacterales</taxon>
        <taxon>Campylobacteraceae</taxon>
        <taxon>Campylobacter</taxon>
    </lineage>
</organism>
<keyword evidence="3" id="KW-1185">Reference proteome</keyword>
<sequence length="59" mass="6943">MYVYIFLSRLYHLSCGALILVINWLMATRNDSFSYLAILVALTFFCLLFLSLCFIRIKQ</sequence>